<dbReference type="PANTHER" id="PTHR11727:SF17">
    <property type="entry name" value="DIMETHYLADENOSINE TRANSFERASE 1, MITOCHONDRIAL"/>
    <property type="match status" value="1"/>
</dbReference>
<evidence type="ECO:0000313" key="10">
    <source>
        <dbReference type="Proteomes" id="UP000193067"/>
    </source>
</evidence>
<keyword evidence="5 7" id="KW-0694">RNA-binding</keyword>
<dbReference type="Proteomes" id="UP000193067">
    <property type="component" value="Unassembled WGS sequence"/>
</dbReference>
<name>A0A1Y2IVT0_TRAC3</name>
<keyword evidence="8" id="KW-0698">rRNA processing</keyword>
<dbReference type="GO" id="GO:0000179">
    <property type="term" value="F:rRNA (adenine-N6,N6-)-dimethyltransferase activity"/>
    <property type="evidence" value="ECO:0007669"/>
    <property type="project" value="UniProtKB-UniRule"/>
</dbReference>
<dbReference type="GO" id="GO:0006391">
    <property type="term" value="P:transcription initiation at mitochondrial promoter"/>
    <property type="evidence" value="ECO:0007669"/>
    <property type="project" value="TreeGrafter"/>
</dbReference>
<comment type="subcellular location">
    <subcellularLocation>
        <location evidence="1">Mitochondrion</location>
    </subcellularLocation>
</comment>
<dbReference type="Gene3D" id="1.10.8.100">
    <property type="entry name" value="Ribosomal RNA adenine dimethylase-like, domain 2"/>
    <property type="match status" value="1"/>
</dbReference>
<dbReference type="GO" id="GO:0034246">
    <property type="term" value="F:mitochondrial transcription factor activity"/>
    <property type="evidence" value="ECO:0007669"/>
    <property type="project" value="TreeGrafter"/>
</dbReference>
<dbReference type="AlphaFoldDB" id="A0A1Y2IVT0"/>
<dbReference type="SUPFAM" id="SSF53335">
    <property type="entry name" value="S-adenosyl-L-methionine-dependent methyltransferases"/>
    <property type="match status" value="1"/>
</dbReference>
<evidence type="ECO:0000256" key="4">
    <source>
        <dbReference type="ARBA" id="ARBA00022691"/>
    </source>
</evidence>
<comment type="similarity">
    <text evidence="7 8">Belongs to the class I-like SAM-binding methyltransferase superfamily. rRNA adenine N(6)-methyltransferase family.</text>
</comment>
<feature type="binding site" evidence="7">
    <location>
        <position position="109"/>
    </location>
    <ligand>
        <name>S-adenosyl-L-methionine</name>
        <dbReference type="ChEBI" id="CHEBI:59789"/>
    </ligand>
</feature>
<dbReference type="OrthoDB" id="16079at2759"/>
<dbReference type="InterPro" id="IPR029063">
    <property type="entry name" value="SAM-dependent_MTases_sf"/>
</dbReference>
<keyword evidence="4 7" id="KW-0949">S-adenosyl-L-methionine</keyword>
<dbReference type="GO" id="GO:0003723">
    <property type="term" value="F:RNA binding"/>
    <property type="evidence" value="ECO:0007669"/>
    <property type="project" value="UniProtKB-UniRule"/>
</dbReference>
<sequence length="379" mass="42300">MLALRINRCRCSHASRTLARTYSTESSIPALPPGAKWKVEFPIQNTLRRERPVMHNPESAREVARSFLSKPAIADGGKIVIEAFPGPGALSRAMLELPESKLSKLIILEDDPVYLNGLKPLEEADSRVKVVPMSGHVWDTYTHLEEHGYLEGLKPQPIEGPIPNLHFVAHLPQSVKGEQLIAQLFRCIPEQSWLFQYGRVPMSFLLNNLMYGRVTARPKAKARCKLSVIAEACAEVEDAVDPEMLAPYEEHFYPLPAASGIQKPSTKRVGQPMHAITATPYSEQVIQRGEIDKWDYCLRRLFVLKTTPLKTALSSLAPGATSLLKDLTSGGLPSSQRVNVAKTIKDLTVADWTLILRAFNNWPFRPEDLMITDGFKDSE</sequence>
<dbReference type="InterPro" id="IPR023165">
    <property type="entry name" value="rRNA_Ade_diMease-like_C"/>
</dbReference>
<keyword evidence="10" id="KW-1185">Reference proteome</keyword>
<dbReference type="STRING" id="1353009.A0A1Y2IVT0"/>
<keyword evidence="3 7" id="KW-0808">Transferase</keyword>
<comment type="caution">
    <text evidence="7">Lacks conserved residue(s) required for the propagation of feature annotation.</text>
</comment>
<evidence type="ECO:0000256" key="7">
    <source>
        <dbReference type="PROSITE-ProRule" id="PRU01026"/>
    </source>
</evidence>
<keyword evidence="2 7" id="KW-0489">Methyltransferase</keyword>
<evidence type="ECO:0000313" key="9">
    <source>
        <dbReference type="EMBL" id="OSD04052.1"/>
    </source>
</evidence>
<dbReference type="EC" id="2.1.1.-" evidence="8"/>
<dbReference type="PROSITE" id="PS51689">
    <property type="entry name" value="SAM_RNA_A_N6_MT"/>
    <property type="match status" value="1"/>
</dbReference>
<comment type="function">
    <text evidence="6">Mitochondrial transcription factor that confers selective promoter recognition on the core subunit of the yeast mitochondrial RNA polymerase. Interacts with DNA in a non-specific manner.</text>
</comment>
<organism evidence="9 10">
    <name type="scientific">Trametes coccinea (strain BRFM310)</name>
    <name type="common">Pycnoporus coccineus</name>
    <dbReference type="NCBI Taxonomy" id="1353009"/>
    <lineage>
        <taxon>Eukaryota</taxon>
        <taxon>Fungi</taxon>
        <taxon>Dikarya</taxon>
        <taxon>Basidiomycota</taxon>
        <taxon>Agaricomycotina</taxon>
        <taxon>Agaricomycetes</taxon>
        <taxon>Polyporales</taxon>
        <taxon>Polyporaceae</taxon>
        <taxon>Trametes</taxon>
    </lineage>
</organism>
<accession>A0A1Y2IVT0</accession>
<evidence type="ECO:0000256" key="8">
    <source>
        <dbReference type="RuleBase" id="RU362106"/>
    </source>
</evidence>
<evidence type="ECO:0000256" key="1">
    <source>
        <dbReference type="ARBA" id="ARBA00004173"/>
    </source>
</evidence>
<reference evidence="9 10" key="1">
    <citation type="journal article" date="2015" name="Biotechnol. Biofuels">
        <title>Enhanced degradation of softwood versus hardwood by the white-rot fungus Pycnoporus coccineus.</title>
        <authorList>
            <person name="Couturier M."/>
            <person name="Navarro D."/>
            <person name="Chevret D."/>
            <person name="Henrissat B."/>
            <person name="Piumi F."/>
            <person name="Ruiz-Duenas F.J."/>
            <person name="Martinez A.T."/>
            <person name="Grigoriev I.V."/>
            <person name="Riley R."/>
            <person name="Lipzen A."/>
            <person name="Berrin J.G."/>
            <person name="Master E.R."/>
            <person name="Rosso M.N."/>
        </authorList>
    </citation>
    <scope>NUCLEOTIDE SEQUENCE [LARGE SCALE GENOMIC DNA]</scope>
    <source>
        <strain evidence="9 10">BRFM310</strain>
    </source>
</reference>
<evidence type="ECO:0000256" key="6">
    <source>
        <dbReference type="ARBA" id="ARBA00024915"/>
    </source>
</evidence>
<dbReference type="Pfam" id="PF00398">
    <property type="entry name" value="RrnaAD"/>
    <property type="match status" value="1"/>
</dbReference>
<dbReference type="Gene3D" id="3.40.50.150">
    <property type="entry name" value="Vaccinia Virus protein VP39"/>
    <property type="match status" value="1"/>
</dbReference>
<evidence type="ECO:0000256" key="5">
    <source>
        <dbReference type="ARBA" id="ARBA00022884"/>
    </source>
</evidence>
<gene>
    <name evidence="9" type="ORF">PYCCODRAFT_1444191</name>
</gene>
<dbReference type="PANTHER" id="PTHR11727">
    <property type="entry name" value="DIMETHYLADENOSINE TRANSFERASE"/>
    <property type="match status" value="1"/>
</dbReference>
<protein>
    <recommendedName>
        <fullName evidence="8">rRNA adenine N(6)-methyltransferase</fullName>
        <ecNumber evidence="8">2.1.1.-</ecNumber>
    </recommendedName>
</protein>
<evidence type="ECO:0000256" key="3">
    <source>
        <dbReference type="ARBA" id="ARBA00022679"/>
    </source>
</evidence>
<feature type="binding site" evidence="7">
    <location>
        <position position="56"/>
    </location>
    <ligand>
        <name>S-adenosyl-L-methionine</name>
        <dbReference type="ChEBI" id="CHEBI:59789"/>
    </ligand>
</feature>
<dbReference type="InterPro" id="IPR001737">
    <property type="entry name" value="KsgA/Erm"/>
</dbReference>
<evidence type="ECO:0000256" key="2">
    <source>
        <dbReference type="ARBA" id="ARBA00022603"/>
    </source>
</evidence>
<dbReference type="GO" id="GO:0005759">
    <property type="term" value="C:mitochondrial matrix"/>
    <property type="evidence" value="ECO:0007669"/>
    <property type="project" value="TreeGrafter"/>
</dbReference>
<proteinExistence type="inferred from homology"/>
<dbReference type="EMBL" id="KZ084098">
    <property type="protein sequence ID" value="OSD04052.1"/>
    <property type="molecule type" value="Genomic_DNA"/>
</dbReference>